<dbReference type="Proteomes" id="UP000437131">
    <property type="component" value="Unassembled WGS sequence"/>
</dbReference>
<reference evidence="1 2" key="1">
    <citation type="submission" date="2019-11" db="EMBL/GenBank/DDBJ databases">
        <title>Isolation of a new High Light Tolerant Cyanobacteria.</title>
        <authorList>
            <person name="Dobson Z."/>
            <person name="Vaughn N."/>
            <person name="Vaughn M."/>
            <person name="Fromme P."/>
            <person name="Mazor Y."/>
        </authorList>
    </citation>
    <scope>NUCLEOTIDE SEQUENCE [LARGE SCALE GENOMIC DNA]</scope>
    <source>
        <strain evidence="1 2">0216</strain>
    </source>
</reference>
<name>A0A844GQV5_9CHRO</name>
<gene>
    <name evidence="1" type="ORF">GGC33_00575</name>
</gene>
<organism evidence="1 2">
    <name type="scientific">Cyanobacterium aponinum 0216</name>
    <dbReference type="NCBI Taxonomy" id="2676140"/>
    <lineage>
        <taxon>Bacteria</taxon>
        <taxon>Bacillati</taxon>
        <taxon>Cyanobacteriota</taxon>
        <taxon>Cyanophyceae</taxon>
        <taxon>Oscillatoriophycideae</taxon>
        <taxon>Chroococcales</taxon>
        <taxon>Geminocystaceae</taxon>
        <taxon>Cyanobacterium</taxon>
    </lineage>
</organism>
<protein>
    <submittedName>
        <fullName evidence="1">Uncharacterized protein</fullName>
    </submittedName>
</protein>
<dbReference type="AlphaFoldDB" id="A0A844GQV5"/>
<dbReference type="EMBL" id="WMIA01000001">
    <property type="protein sequence ID" value="MTF37432.1"/>
    <property type="molecule type" value="Genomic_DNA"/>
</dbReference>
<evidence type="ECO:0000313" key="1">
    <source>
        <dbReference type="EMBL" id="MTF37432.1"/>
    </source>
</evidence>
<sequence length="368" mass="42385">MDIFAEITGIKYQKIFTSELKLINDLEFDINLIPSNCLLSYSNNNLSFGICKWVSPKRTRSYPYERVYNILSSSKKISVIPVIKDEGIKGDRDFIQWDTISLMSLLDVYVILGYYDSATKHKTRQDKITNQKFNSGYINSKINEIKNYHSSALHWNLKEIRESLPSLIDNVKDSYQNISNELNVKLHDEKGIDKFQEIILKGLNNFMENFREKAHLAQTREKQTIQPKEVLNTLSKATITIKNYLGGLYFFTVDEVSIIDNKLYLIESKHSNNSKLPSLSDIKDGLLKMILYSNLENTKLNDNLIEQIPVLNLSSNKLLGLIDSSTHNQEEVNKFSHQHKLSNKQIDIIHTLFQEANTNNFIVKIGGI</sequence>
<evidence type="ECO:0000313" key="2">
    <source>
        <dbReference type="Proteomes" id="UP000437131"/>
    </source>
</evidence>
<comment type="caution">
    <text evidence="1">The sequence shown here is derived from an EMBL/GenBank/DDBJ whole genome shotgun (WGS) entry which is preliminary data.</text>
</comment>
<proteinExistence type="predicted"/>
<dbReference type="RefSeq" id="WP_155082384.1">
    <property type="nucleotide sequence ID" value="NZ_WMIA01000001.1"/>
</dbReference>
<accession>A0A844GQV5</accession>